<comment type="catalytic activity">
    <reaction evidence="19">
        <text>a 5'-end triphospho-adenylyl-adenylyl-cytidylyl-adenosine in mRNA + GDP + H(+) = a 5'-end (5'-triphosphoguanosine)-adenylyl-adenylyl-cytidylyl-adenosine in mRNA + diphosphate</text>
        <dbReference type="Rhea" id="RHEA:65436"/>
        <dbReference type="Rhea" id="RHEA-COMP:16797"/>
        <dbReference type="Rhea" id="RHEA-COMP:16799"/>
        <dbReference type="ChEBI" id="CHEBI:15378"/>
        <dbReference type="ChEBI" id="CHEBI:33019"/>
        <dbReference type="ChEBI" id="CHEBI:58189"/>
        <dbReference type="ChEBI" id="CHEBI:156484"/>
        <dbReference type="ChEBI" id="CHEBI:156503"/>
        <dbReference type="EC" id="2.7.7.88"/>
    </reaction>
</comment>
<evidence type="ECO:0000256" key="20">
    <source>
        <dbReference type="ARBA" id="ARBA00024499"/>
    </source>
</evidence>
<evidence type="ECO:0000256" key="27">
    <source>
        <dbReference type="SAM" id="MobiDB-lite"/>
    </source>
</evidence>
<evidence type="ECO:0000256" key="4">
    <source>
        <dbReference type="ARBA" id="ARBA00012582"/>
    </source>
</evidence>
<keyword evidence="10" id="KW-0548">Nucleotidyltransferase</keyword>
<keyword evidence="18" id="KW-0511">Multifunctional enzyme</keyword>
<keyword evidence="6" id="KW-0489">Methyltransferase</keyword>
<evidence type="ECO:0000256" key="12">
    <source>
        <dbReference type="ARBA" id="ARBA00022801"/>
    </source>
</evidence>
<evidence type="ECO:0000256" key="14">
    <source>
        <dbReference type="ARBA" id="ARBA00022844"/>
    </source>
</evidence>
<evidence type="ECO:0000259" key="28">
    <source>
        <dbReference type="PROSITE" id="PS50526"/>
    </source>
</evidence>
<dbReference type="InterPro" id="IPR014023">
    <property type="entry name" value="Mononeg_RNA_pol_cat"/>
</dbReference>
<evidence type="ECO:0000256" key="9">
    <source>
        <dbReference type="ARBA" id="ARBA00022691"/>
    </source>
</evidence>
<dbReference type="EC" id="2.1.1.375" evidence="21"/>
<dbReference type="GO" id="GO:0030430">
    <property type="term" value="C:host cell cytoplasm"/>
    <property type="evidence" value="ECO:0007669"/>
    <property type="project" value="UniProtKB-SubCell"/>
</dbReference>
<reference evidence="30" key="1">
    <citation type="journal article" date="2019" name="Virus Res.">
        <title>The complete sequences of two divergent variants of the rhabdovirus raspberry vein chlorosis virus and the design of improved primers for virus detection.</title>
        <authorList>
            <person name="Jones S."/>
            <person name="McGavin W."/>
            <person name="MacFarlane S."/>
        </authorList>
    </citation>
    <scope>NUCLEOTIDE SEQUENCE</scope>
    <source>
        <strain evidence="30">Hutton_2</strain>
    </source>
</reference>
<keyword evidence="7" id="KW-0507">mRNA processing</keyword>
<keyword evidence="8" id="KW-0808">Transferase</keyword>
<keyword evidence="15" id="KW-0693">Viral RNA replication</keyword>
<evidence type="ECO:0000256" key="19">
    <source>
        <dbReference type="ARBA" id="ARBA00024494"/>
    </source>
</evidence>
<feature type="domain" description="Mononegavirus-type SAM-dependent 2'-O-MTase" evidence="29">
    <location>
        <begin position="1662"/>
        <end position="1852"/>
    </location>
</feature>
<dbReference type="GO" id="GO:0003968">
    <property type="term" value="F:RNA-directed RNA polymerase activity"/>
    <property type="evidence" value="ECO:0007669"/>
    <property type="project" value="UniProtKB-KW"/>
</dbReference>
<keyword evidence="14" id="KW-0946">Virion</keyword>
<comment type="catalytic activity">
    <reaction evidence="25">
        <text>a 5'-end (5'-triphosphoguanosine)-adenylyl-adenylyl-cytidylyl-adenosine in mRNA + 2 S-adenosyl-L-methionine = a 5'-end (N(7)-methyl 5'-triphosphoguanosine)-(2'-O-methyladenylyl)-adenylyl-cytidylyl-adenosine in mRNA + 2 S-adenosyl-L-homocysteine + H(+)</text>
        <dbReference type="Rhea" id="RHEA:65376"/>
        <dbReference type="Rhea" id="RHEA-COMP:16797"/>
        <dbReference type="Rhea" id="RHEA-COMP:16798"/>
        <dbReference type="ChEBI" id="CHEBI:15378"/>
        <dbReference type="ChEBI" id="CHEBI:57856"/>
        <dbReference type="ChEBI" id="CHEBI:59789"/>
        <dbReference type="ChEBI" id="CHEBI:156483"/>
        <dbReference type="ChEBI" id="CHEBI:156484"/>
        <dbReference type="EC" id="2.1.1.375"/>
    </reaction>
</comment>
<evidence type="ECO:0000256" key="18">
    <source>
        <dbReference type="ARBA" id="ARBA00023268"/>
    </source>
</evidence>
<accession>A0A482PGV3</accession>
<evidence type="ECO:0000313" key="30">
    <source>
        <dbReference type="EMBL" id="QBS46644.1"/>
    </source>
</evidence>
<evidence type="ECO:0000256" key="7">
    <source>
        <dbReference type="ARBA" id="ARBA00022664"/>
    </source>
</evidence>
<keyword evidence="9" id="KW-0949">S-adenosyl-L-methionine</keyword>
<dbReference type="PROSITE" id="PS50526">
    <property type="entry name" value="RDRP_SSRNA_NEG_NONSEG"/>
    <property type="match status" value="1"/>
</dbReference>
<keyword evidence="12" id="KW-0378">Hydrolase</keyword>
<gene>
    <name evidence="30" type="primary">L</name>
</gene>
<evidence type="ECO:0000256" key="22">
    <source>
        <dbReference type="ARBA" id="ARBA00030436"/>
    </source>
</evidence>
<organism evidence="30">
    <name type="scientific">Raspberry vein chlorosis virus</name>
    <dbReference type="NCBI Taxonomy" id="758677"/>
    <lineage>
        <taxon>Viruses</taxon>
        <taxon>Riboviria</taxon>
        <taxon>Orthornavirae</taxon>
        <taxon>Negarnaviricota</taxon>
        <taxon>Haploviricotina</taxon>
        <taxon>Monjiviricetes</taxon>
        <taxon>Mononegavirales</taxon>
        <taxon>Rhabdoviridae</taxon>
        <taxon>Betarhabdovirinae</taxon>
        <taxon>Alphacytorhabdovirus</taxon>
        <taxon>Alphacytorhabdovirus alpharubi</taxon>
        <taxon>Cytorhabdovirus rubus</taxon>
    </lineage>
</organism>
<evidence type="ECO:0000256" key="25">
    <source>
        <dbReference type="ARBA" id="ARBA00047370"/>
    </source>
</evidence>
<comment type="catalytic activity">
    <reaction evidence="20">
        <text>a 5'-end (5'-triphosphoguanosine)-(2'-O-methyladenylyl)-adenylyl-cytidylyl-adenosine in mRNA + S-adenosyl-L-methionine = a 5'-end (N(7)-methyl 5'-triphosphoguanosine)-(2'-O-methyladenylyl)-adenylyl-cytidylyl-adenosine in mRNA + S-adenosyl-L-homocysteine</text>
        <dbReference type="Rhea" id="RHEA:65440"/>
        <dbReference type="Rhea" id="RHEA-COMP:16798"/>
        <dbReference type="Rhea" id="RHEA-COMP:16801"/>
        <dbReference type="ChEBI" id="CHEBI:57856"/>
        <dbReference type="ChEBI" id="CHEBI:59789"/>
        <dbReference type="ChEBI" id="CHEBI:156482"/>
        <dbReference type="ChEBI" id="CHEBI:156483"/>
    </reaction>
</comment>
<keyword evidence="11" id="KW-0547">Nucleotide-binding</keyword>
<name>A0A482PGV3_9RHAB</name>
<evidence type="ECO:0000256" key="3">
    <source>
        <dbReference type="ARBA" id="ARBA00012494"/>
    </source>
</evidence>
<feature type="domain" description="RdRp catalytic" evidence="28">
    <location>
        <begin position="563"/>
        <end position="750"/>
    </location>
</feature>
<dbReference type="InterPro" id="IPR025786">
    <property type="entry name" value="Mononega_L_MeTrfase"/>
</dbReference>
<evidence type="ECO:0000256" key="6">
    <source>
        <dbReference type="ARBA" id="ARBA00022603"/>
    </source>
</evidence>
<proteinExistence type="predicted"/>
<keyword evidence="16" id="KW-0506">mRNA capping</keyword>
<evidence type="ECO:0000256" key="21">
    <source>
        <dbReference type="ARBA" id="ARBA00026099"/>
    </source>
</evidence>
<evidence type="ECO:0000256" key="15">
    <source>
        <dbReference type="ARBA" id="ARBA00022953"/>
    </source>
</evidence>
<keyword evidence="17" id="KW-1035">Host cytoplasm</keyword>
<keyword evidence="13" id="KW-0067">ATP-binding</keyword>
<evidence type="ECO:0000256" key="8">
    <source>
        <dbReference type="ARBA" id="ARBA00022679"/>
    </source>
</evidence>
<evidence type="ECO:0000256" key="13">
    <source>
        <dbReference type="ARBA" id="ARBA00022840"/>
    </source>
</evidence>
<evidence type="ECO:0000256" key="26">
    <source>
        <dbReference type="ARBA" id="ARBA00048548"/>
    </source>
</evidence>
<dbReference type="EC" id="2.7.7.48" evidence="3"/>
<comment type="catalytic activity">
    <reaction evidence="26">
        <text>GTP + H2O = GDP + phosphate + H(+)</text>
        <dbReference type="Rhea" id="RHEA:19669"/>
        <dbReference type="ChEBI" id="CHEBI:15377"/>
        <dbReference type="ChEBI" id="CHEBI:15378"/>
        <dbReference type="ChEBI" id="CHEBI:37565"/>
        <dbReference type="ChEBI" id="CHEBI:43474"/>
        <dbReference type="ChEBI" id="CHEBI:58189"/>
    </reaction>
</comment>
<dbReference type="GO" id="GO:0044423">
    <property type="term" value="C:virion component"/>
    <property type="evidence" value="ECO:0007669"/>
    <property type="project" value="UniProtKB-KW"/>
</dbReference>
<keyword evidence="5" id="KW-0696">RNA-directed RNA polymerase</keyword>
<dbReference type="GO" id="GO:0005524">
    <property type="term" value="F:ATP binding"/>
    <property type="evidence" value="ECO:0007669"/>
    <property type="project" value="UniProtKB-KW"/>
</dbReference>
<dbReference type="GO" id="GO:0016787">
    <property type="term" value="F:hydrolase activity"/>
    <property type="evidence" value="ECO:0007669"/>
    <property type="project" value="UniProtKB-KW"/>
</dbReference>
<dbReference type="Pfam" id="PF14318">
    <property type="entry name" value="Mononeg_mRNAcap"/>
    <property type="match status" value="1"/>
</dbReference>
<evidence type="ECO:0000256" key="11">
    <source>
        <dbReference type="ARBA" id="ARBA00022741"/>
    </source>
</evidence>
<evidence type="ECO:0000256" key="24">
    <source>
        <dbReference type="ARBA" id="ARBA00047332"/>
    </source>
</evidence>
<dbReference type="EC" id="2.7.7.88" evidence="4"/>
<dbReference type="GO" id="GO:0004482">
    <property type="term" value="F:mRNA 5'-cap (guanine-N7-)-methyltransferase activity"/>
    <property type="evidence" value="ECO:0007669"/>
    <property type="project" value="InterPro"/>
</dbReference>
<dbReference type="InterPro" id="IPR026890">
    <property type="entry name" value="Mononeg_mRNAcap"/>
</dbReference>
<comment type="subcellular location">
    <subcellularLocation>
        <location evidence="1">Host cytoplasm</location>
    </subcellularLocation>
    <subcellularLocation>
        <location evidence="2">Virion</location>
    </subcellularLocation>
</comment>
<dbReference type="PROSITE" id="PS51590">
    <property type="entry name" value="SAM_MT_MNV_L"/>
    <property type="match status" value="1"/>
</dbReference>
<dbReference type="Pfam" id="PF00946">
    <property type="entry name" value="Mononeg_RNA_pol"/>
    <property type="match status" value="1"/>
</dbReference>
<comment type="catalytic activity">
    <reaction evidence="24">
        <text>a 5'-end (5'-triphosphoguanosine)-adenylyl-adenylyl-cytidylyl-adenosine in mRNA + S-adenosyl-L-methionine = a 5'-end (5'-triphosphoguanosine)-(2'-O-methyladenylyl)-adenylyl-cytidylyl-adenosine in mRNA + S-adenosyl-L-homocysteine + H(+)</text>
        <dbReference type="Rhea" id="RHEA:65380"/>
        <dbReference type="Rhea" id="RHEA-COMP:16797"/>
        <dbReference type="Rhea" id="RHEA-COMP:16801"/>
        <dbReference type="ChEBI" id="CHEBI:15378"/>
        <dbReference type="ChEBI" id="CHEBI:57856"/>
        <dbReference type="ChEBI" id="CHEBI:59789"/>
        <dbReference type="ChEBI" id="CHEBI:156482"/>
        <dbReference type="ChEBI" id="CHEBI:156484"/>
    </reaction>
</comment>
<evidence type="ECO:0000256" key="23">
    <source>
        <dbReference type="ARBA" id="ARBA00031012"/>
    </source>
</evidence>
<feature type="region of interest" description="Disordered" evidence="27">
    <location>
        <begin position="1"/>
        <end position="20"/>
    </location>
</feature>
<evidence type="ECO:0000256" key="1">
    <source>
        <dbReference type="ARBA" id="ARBA00004192"/>
    </source>
</evidence>
<evidence type="ECO:0000256" key="2">
    <source>
        <dbReference type="ARBA" id="ARBA00004328"/>
    </source>
</evidence>
<evidence type="ECO:0000256" key="16">
    <source>
        <dbReference type="ARBA" id="ARBA00023042"/>
    </source>
</evidence>
<protein>
    <recommendedName>
        <fullName evidence="23">Replicase</fullName>
        <ecNumber evidence="21">2.1.1.375</ecNumber>
        <ecNumber evidence="3">2.7.7.48</ecNumber>
        <ecNumber evidence="4">2.7.7.88</ecNumber>
    </recommendedName>
    <alternativeName>
        <fullName evidence="22">Transcriptase</fullName>
    </alternativeName>
</protein>
<dbReference type="EMBL" id="MK257717">
    <property type="protein sequence ID" value="QBS46644.1"/>
    <property type="molecule type" value="Genomic_RNA"/>
</dbReference>
<sequence>MDYVNHNTGEGGNVRKEDSLPDFHMRNPITQLEWLHDKTKLTSRNKFDLGVINSIGKHKVKVGSHIDLYLDREMDMTTVPLSPLLESLADVSLRLSIDLDILGKNRSFDTDGVITAMLKTDIVYWNGMRFWGHILRIMNALSSNRKPPTGVVVVNGTGRVNAGRYTIIIMKTSIMITGDNIEYLLYDGDWVRLTSDVYTQRFLFLAGANAGSIINSHQYPSVDTINSVIAWGDKVLRDMGNTGFKVIKTYEALVIGVIQTRGKGDIIEPDRFLKNTLQDLFDDSIELHKRAEEIVSILMNIGNLHHLTQLYGMHRIWGHPMVEPLKGMQRVITIGRKEIIKDSSLAADAGRMFKLLFCKEYKAKNGHYPPVIPGPELLITELSEGDQKATSKNGHPLKSWDRVKFRQLFQLPETFNLSMIVADKSISPTRSELRTLIRTKRTVMSPDKRRGVKRWLEDTTLNPREFLDSVNEGMFPDDHKVIGLTPKERELNPTPRMFALMSHLLRVYVVLTEQLISDHVLRYFPQITMTDTLLDLTKKMYSTVKHQSIQNRKRGKDNLWASRVVCMSLDFEKWNGHMRKEMTSGVFTALGDLFGLTEIYNVTYDIFKDCYYYLADGSYVPTCTDDHVGLSIDEPKSFIHHKGGMEGLRQKGWTLFTVCALEVVLSRHDCSYKIMGMGDNQVLQITLYTNKVTDSGAPSEEGLTEMKNNMALIFKELVSTFTDAGLPLKPLETWMSEDLYVYGKIPVWKGVPLPMDLKKIMRMFPFSNADVMTLENALSTISGNALSSTQATSCIWTPYVMCVMMHSLCIHDFLEYHPLLGEGLSNSVDGEGTWTLRTSEGESFSFELPKQKGLTNRHLNMLMQIIPRVLTGYNGINILEMMMRGFPDNLSRDVSYLTAVKLSDKTPSWLRELITNWIYPIYMPQINYANLVTDVTAVNLISPRSTSSGIKQVVTKYLSSGKDIRNEEFRNLMQTKQKKHEEFMAELICCGPELHIKLIHDLIDATIYGYVDSILSKVVKTNTIQKLAMQHSEDDIFKTIYRDEKTYYKFFKWRSCTRGEVPSSLCPTDICREMRLIGWQKELRGITIPHPFSYMEETSCDHRKGCDCIDGYMSIHLPDGQLPDDMWMNSIGANPPYLGSMTKEKVIVGAGGKVYSGEPLIKRPLNLMRSINWFVPEDSVTAEMIKRLVSSVSDIDPEPYVGQSEGVAGAELHRYKDSSTSHGALTSSSYLLSTRYHISSDHFHRYCRGSENTDLHFQALYCFLVEMTNLEITRCLQTSALIPRLKHYRQRCDRCIKPVKEDFVDIANDRILTAIPSRKSNIYLYVKSDKIRILEDRSPLSRISPKELSSDLYFTMSGYRKRLWLQDIVADKIVAAMIGIGDGENTMDTGVLTNPSFERTMYLKIDPKYVIDAVMGGLSMCAEWRWLESTGHHKMCTPGELARNMITIIQSADISGLMGLGMFFCWEESSRSLLLTYPEMVPPNTNPMTFDSCCSALKTSLVSLSLKKRWTASCRFYGLADDEKSSLMVVKKMLYQKYGVESKCISCKRLISKLQKHDIQRLRFLICKSGHSTFGALNDIPWASSYVTIERLRKDCDSYTREGRTDGIANAVYQRNCPIDVIELLRDSDVVSRGEQEAYVRIDYLNPFPVKHHEFTLYHLYTLDTLPTRTKSKYMSILGPLRKHIIGKSVFLLGDGLGSTSALLSNIGAAHVVTSTLLDPGRAIPQTYVHNVTPNIVASCNPSLIDSSTMIDKINDVLDTRWSESWEGSVQDCDICISDIELFKREDNESRRTLLTSVLCLKSWKMCILKDYIYSASDLSNSMKIISSSLPRRWVLVTTPLRSASYPECWWVIHESRKISDTMVLGVDPSKLQRHWNKILETLTAYPEPEDVSDAVKKYLLSFMDESDSAKMLSYLRSWMTIPSLGLVYPDKGTFTRVYYYLKKNKQPAYAKLQRSERRLKLYDKDYYRLRDLLLALALSMCSVDQMVVMEMARSDMWYLEWEEKEIGHWDCVLIRSLEPEGPTAKIEDYLPVLRVLMEKDGLSFSNIPDTIRFSWLSRAERDKDYVHFPISRTASMRSHVLIKDKRS</sequence>
<evidence type="ECO:0000256" key="5">
    <source>
        <dbReference type="ARBA" id="ARBA00022484"/>
    </source>
</evidence>
<evidence type="ECO:0000256" key="10">
    <source>
        <dbReference type="ARBA" id="ARBA00022695"/>
    </source>
</evidence>
<evidence type="ECO:0000259" key="29">
    <source>
        <dbReference type="PROSITE" id="PS51590"/>
    </source>
</evidence>
<evidence type="ECO:0000256" key="17">
    <source>
        <dbReference type="ARBA" id="ARBA00023200"/>
    </source>
</evidence>